<evidence type="ECO:0000313" key="5">
    <source>
        <dbReference type="RefSeq" id="XP_022745676.1"/>
    </source>
</evidence>
<organism evidence="3 7">
    <name type="scientific">Durio zibethinus</name>
    <name type="common">Durian</name>
    <dbReference type="NCBI Taxonomy" id="66656"/>
    <lineage>
        <taxon>Eukaryota</taxon>
        <taxon>Viridiplantae</taxon>
        <taxon>Streptophyta</taxon>
        <taxon>Embryophyta</taxon>
        <taxon>Tracheophyta</taxon>
        <taxon>Spermatophyta</taxon>
        <taxon>Magnoliopsida</taxon>
        <taxon>eudicotyledons</taxon>
        <taxon>Gunneridae</taxon>
        <taxon>Pentapetalae</taxon>
        <taxon>rosids</taxon>
        <taxon>malvids</taxon>
        <taxon>Malvales</taxon>
        <taxon>Malvaceae</taxon>
        <taxon>Helicteroideae</taxon>
        <taxon>Durio</taxon>
    </lineage>
</organism>
<evidence type="ECO:0000259" key="2">
    <source>
        <dbReference type="Pfam" id="PF00931"/>
    </source>
</evidence>
<dbReference type="InterPro" id="IPR002182">
    <property type="entry name" value="NB-ARC"/>
</dbReference>
<evidence type="ECO:0000313" key="7">
    <source>
        <dbReference type="RefSeq" id="XP_022745678.1"/>
    </source>
</evidence>
<dbReference type="PANTHER" id="PTHR33463:SF209">
    <property type="entry name" value="DISEASE RESISTANCE PROTEIN RPS2-LIKE"/>
    <property type="match status" value="1"/>
</dbReference>
<feature type="domain" description="NB-ARC" evidence="2">
    <location>
        <begin position="110"/>
        <end position="163"/>
    </location>
</feature>
<dbReference type="GeneID" id="111295986"/>
<dbReference type="SUPFAM" id="SSF52540">
    <property type="entry name" value="P-loop containing nucleoside triphosphate hydrolases"/>
    <property type="match status" value="1"/>
</dbReference>
<dbReference type="InterPro" id="IPR027417">
    <property type="entry name" value="P-loop_NTPase"/>
</dbReference>
<dbReference type="AlphaFoldDB" id="A0A6P5YYT6"/>
<keyword evidence="1" id="KW-0611">Plant defense</keyword>
<dbReference type="GO" id="GO:0043531">
    <property type="term" value="F:ADP binding"/>
    <property type="evidence" value="ECO:0007669"/>
    <property type="project" value="InterPro"/>
</dbReference>
<evidence type="ECO:0000256" key="1">
    <source>
        <dbReference type="ARBA" id="ARBA00022821"/>
    </source>
</evidence>
<dbReference type="RefSeq" id="XP_022745676.1">
    <property type="nucleotide sequence ID" value="XM_022889941.1"/>
</dbReference>
<dbReference type="Gene3D" id="3.40.50.300">
    <property type="entry name" value="P-loop containing nucleotide triphosphate hydrolases"/>
    <property type="match status" value="1"/>
</dbReference>
<evidence type="ECO:0000313" key="3">
    <source>
        <dbReference type="Proteomes" id="UP000515121"/>
    </source>
</evidence>
<keyword evidence="3" id="KW-1185">Reference proteome</keyword>
<dbReference type="RefSeq" id="XP_022745677.1">
    <property type="nucleotide sequence ID" value="XM_022889942.1"/>
</dbReference>
<dbReference type="OrthoDB" id="1937110at2759"/>
<dbReference type="RefSeq" id="XP_022745675.1">
    <property type="nucleotide sequence ID" value="XM_022889940.1"/>
</dbReference>
<proteinExistence type="predicted"/>
<reference evidence="4 5" key="1">
    <citation type="submission" date="2025-04" db="UniProtKB">
        <authorList>
            <consortium name="RefSeq"/>
        </authorList>
    </citation>
    <scope>IDENTIFICATION</scope>
    <source>
        <tissue evidence="4 5">Fruit stalk</tissue>
    </source>
</reference>
<evidence type="ECO:0000313" key="6">
    <source>
        <dbReference type="RefSeq" id="XP_022745677.1"/>
    </source>
</evidence>
<protein>
    <submittedName>
        <fullName evidence="4 5">Probable disease resistance protein At5g43730</fullName>
    </submittedName>
</protein>
<evidence type="ECO:0000313" key="4">
    <source>
        <dbReference type="RefSeq" id="XP_022745675.1"/>
    </source>
</evidence>
<name>A0A6P5YYT6_DURZI</name>
<sequence length="165" mass="18688">MLMRLRDRERRYLAMWGEWLTKVNGICDEAAEQLDDDEEKAKQMCFVGLCPNFKSRYQLSRKAEKEANTIAELLKDKDEFNNRVSRQPAVGGTATRPDKDYEAFESRKGAFDRVMEALEDANLSIIGVYGMGGLGKTALVKQVAIQAKDLFDEVVMAAVTHNFDI</sequence>
<dbReference type="KEGG" id="dzi:111295986"/>
<dbReference type="RefSeq" id="XP_022745678.1">
    <property type="nucleotide sequence ID" value="XM_022889943.1"/>
</dbReference>
<dbReference type="InterPro" id="IPR050905">
    <property type="entry name" value="Plant_NBS-LRR"/>
</dbReference>
<gene>
    <name evidence="4 5 6 7" type="primary">LOC111295986</name>
</gene>
<dbReference type="Proteomes" id="UP000515121">
    <property type="component" value="Unplaced"/>
</dbReference>
<dbReference type="Pfam" id="PF00931">
    <property type="entry name" value="NB-ARC"/>
    <property type="match status" value="1"/>
</dbReference>
<accession>A0A6P5YYT6</accession>
<dbReference type="PANTHER" id="PTHR33463">
    <property type="entry name" value="NB-ARC DOMAIN-CONTAINING PROTEIN-RELATED"/>
    <property type="match status" value="1"/>
</dbReference>